<evidence type="ECO:0000256" key="7">
    <source>
        <dbReference type="ARBA" id="ARBA00022927"/>
    </source>
</evidence>
<organism evidence="13 14">
    <name type="scientific">Frateuria aurantia (strain ATCC 33424 / DSM 6220 / KCTC 2777 / LMG 1558 / NBRC 3245 / NCIMB 13370)</name>
    <name type="common">Acetobacter aurantius</name>
    <dbReference type="NCBI Taxonomy" id="767434"/>
    <lineage>
        <taxon>Bacteria</taxon>
        <taxon>Pseudomonadati</taxon>
        <taxon>Pseudomonadota</taxon>
        <taxon>Gammaproteobacteria</taxon>
        <taxon>Lysobacterales</taxon>
        <taxon>Rhodanobacteraceae</taxon>
        <taxon>Frateuria</taxon>
    </lineage>
</organism>
<sequence>MNTDLRPWTVSAGIVLAGFALIGEWLLWPVRNTVLPPPAQPMEAIAVEAALRPTAPPAPPSQRAIGPRQQASAASQSQPRPRTPPPRPRSPRADAVAAPPRPARTRVMDPVASTHSRPTAQATAPAAVAAAASDRYAAAANQAGATARQRADWQSLLLGRLKQYRRYPRQAERSHQQGVVWLRFAVDRQGRVADSQIQQVSGHRLLDQEALATLRRASPLPPPPPELPGDPVMVQLPVRFFLR</sequence>
<dbReference type="NCBIfam" id="TIGR01352">
    <property type="entry name" value="tonB_Cterm"/>
    <property type="match status" value="1"/>
</dbReference>
<dbReference type="HOGENOM" id="CLU_076333_2_2_6"/>
<evidence type="ECO:0000256" key="11">
    <source>
        <dbReference type="SAM" id="Phobius"/>
    </source>
</evidence>
<keyword evidence="14" id="KW-1185">Reference proteome</keyword>
<keyword evidence="4" id="KW-1003">Cell membrane</keyword>
<evidence type="ECO:0000256" key="5">
    <source>
        <dbReference type="ARBA" id="ARBA00022519"/>
    </source>
</evidence>
<dbReference type="eggNOG" id="COG0810">
    <property type="taxonomic scope" value="Bacteria"/>
</dbReference>
<dbReference type="PANTHER" id="PTHR33446:SF2">
    <property type="entry name" value="PROTEIN TONB"/>
    <property type="match status" value="1"/>
</dbReference>
<dbReference type="Gene3D" id="3.30.1150.10">
    <property type="match status" value="1"/>
</dbReference>
<keyword evidence="5" id="KW-0997">Cell inner membrane</keyword>
<evidence type="ECO:0000256" key="3">
    <source>
        <dbReference type="ARBA" id="ARBA00022448"/>
    </source>
</evidence>
<dbReference type="PANTHER" id="PTHR33446">
    <property type="entry name" value="PROTEIN TONB-RELATED"/>
    <property type="match status" value="1"/>
</dbReference>
<keyword evidence="8 11" id="KW-1133">Transmembrane helix</keyword>
<evidence type="ECO:0000256" key="9">
    <source>
        <dbReference type="ARBA" id="ARBA00023136"/>
    </source>
</evidence>
<dbReference type="KEGG" id="fau:Fraau_3123"/>
<keyword evidence="3" id="KW-0813">Transport</keyword>
<protein>
    <submittedName>
        <fullName evidence="13">TonB family protein</fullName>
    </submittedName>
</protein>
<dbReference type="GO" id="GO:0015031">
    <property type="term" value="P:protein transport"/>
    <property type="evidence" value="ECO:0007669"/>
    <property type="project" value="UniProtKB-KW"/>
</dbReference>
<keyword evidence="6 11" id="KW-0812">Transmembrane</keyword>
<dbReference type="PROSITE" id="PS52015">
    <property type="entry name" value="TONB_CTD"/>
    <property type="match status" value="1"/>
</dbReference>
<feature type="domain" description="TonB C-terminal" evidence="12">
    <location>
        <begin position="152"/>
        <end position="243"/>
    </location>
</feature>
<evidence type="ECO:0000256" key="2">
    <source>
        <dbReference type="ARBA" id="ARBA00006555"/>
    </source>
</evidence>
<feature type="transmembrane region" description="Helical" evidence="11">
    <location>
        <begin position="7"/>
        <end position="28"/>
    </location>
</feature>
<feature type="region of interest" description="Disordered" evidence="10">
    <location>
        <begin position="53"/>
        <end position="126"/>
    </location>
</feature>
<feature type="compositionally biased region" description="Low complexity" evidence="10">
    <location>
        <begin position="61"/>
        <end position="80"/>
    </location>
</feature>
<evidence type="ECO:0000313" key="13">
    <source>
        <dbReference type="EMBL" id="AFC87449.1"/>
    </source>
</evidence>
<keyword evidence="7" id="KW-0653">Protein transport</keyword>
<gene>
    <name evidence="13" type="ordered locus">Fraau_3123</name>
</gene>
<evidence type="ECO:0000256" key="1">
    <source>
        <dbReference type="ARBA" id="ARBA00004383"/>
    </source>
</evidence>
<reference evidence="13" key="1">
    <citation type="submission" date="2012-02" db="EMBL/GenBank/DDBJ databases">
        <title>The complete genome of Frateuria aurantia DSM 6220.</title>
        <authorList>
            <consortium name="US DOE Joint Genome Institute (JGI-PGF)"/>
            <person name="Lucas S."/>
            <person name="Copeland A."/>
            <person name="Lapidus A."/>
            <person name="Glavina del Rio T."/>
            <person name="Dalin E."/>
            <person name="Tice H."/>
            <person name="Bruce D."/>
            <person name="Goodwin L."/>
            <person name="Pitluck S."/>
            <person name="Peters L."/>
            <person name="Ovchinnikova G."/>
            <person name="Teshima H."/>
            <person name="Kyrpides N."/>
            <person name="Mavromatis K."/>
            <person name="Ivanova N."/>
            <person name="Brettin T."/>
            <person name="Detter J.C."/>
            <person name="Han C."/>
            <person name="Larimer F."/>
            <person name="Land M."/>
            <person name="Hauser L."/>
            <person name="Markowitz V."/>
            <person name="Cheng J.-F."/>
            <person name="Hugenholtz P."/>
            <person name="Woyke T."/>
            <person name="Wu D."/>
            <person name="Brambilla E."/>
            <person name="Klenk H.-P."/>
            <person name="Eisen J.A."/>
        </authorList>
    </citation>
    <scope>NUCLEOTIDE SEQUENCE</scope>
    <source>
        <strain evidence="13">DSM 6220</strain>
    </source>
</reference>
<name>H8L0F4_FRAAD</name>
<dbReference type="OrthoDB" id="5956010at2"/>
<dbReference type="RefSeq" id="WP_014404452.1">
    <property type="nucleotide sequence ID" value="NC_017033.1"/>
</dbReference>
<dbReference type="AlphaFoldDB" id="H8L0F4"/>
<accession>H8L0F4</accession>
<dbReference type="InterPro" id="IPR006260">
    <property type="entry name" value="TonB/TolA_C"/>
</dbReference>
<evidence type="ECO:0000256" key="6">
    <source>
        <dbReference type="ARBA" id="ARBA00022692"/>
    </source>
</evidence>
<keyword evidence="9 11" id="KW-0472">Membrane</keyword>
<proteinExistence type="inferred from homology"/>
<evidence type="ECO:0000259" key="12">
    <source>
        <dbReference type="PROSITE" id="PS52015"/>
    </source>
</evidence>
<evidence type="ECO:0000313" key="14">
    <source>
        <dbReference type="Proteomes" id="UP000005234"/>
    </source>
</evidence>
<dbReference type="STRING" id="767434.Fraau_3123"/>
<dbReference type="GO" id="GO:0098797">
    <property type="term" value="C:plasma membrane protein complex"/>
    <property type="evidence" value="ECO:0007669"/>
    <property type="project" value="TreeGrafter"/>
</dbReference>
<dbReference type="SUPFAM" id="SSF74653">
    <property type="entry name" value="TolA/TonB C-terminal domain"/>
    <property type="match status" value="1"/>
</dbReference>
<dbReference type="GO" id="GO:0055085">
    <property type="term" value="P:transmembrane transport"/>
    <property type="evidence" value="ECO:0007669"/>
    <property type="project" value="InterPro"/>
</dbReference>
<dbReference type="Pfam" id="PF03544">
    <property type="entry name" value="TonB_C"/>
    <property type="match status" value="1"/>
</dbReference>
<comment type="similarity">
    <text evidence="2">Belongs to the TonB family.</text>
</comment>
<dbReference type="GO" id="GO:0031992">
    <property type="term" value="F:energy transducer activity"/>
    <property type="evidence" value="ECO:0007669"/>
    <property type="project" value="TreeGrafter"/>
</dbReference>
<dbReference type="InterPro" id="IPR051045">
    <property type="entry name" value="TonB-dependent_transducer"/>
</dbReference>
<dbReference type="EMBL" id="CP003350">
    <property type="protein sequence ID" value="AFC87449.1"/>
    <property type="molecule type" value="Genomic_DNA"/>
</dbReference>
<evidence type="ECO:0000256" key="10">
    <source>
        <dbReference type="SAM" id="MobiDB-lite"/>
    </source>
</evidence>
<dbReference type="Proteomes" id="UP000005234">
    <property type="component" value="Chromosome"/>
</dbReference>
<dbReference type="InterPro" id="IPR037682">
    <property type="entry name" value="TonB_C"/>
</dbReference>
<evidence type="ECO:0000256" key="8">
    <source>
        <dbReference type="ARBA" id="ARBA00022989"/>
    </source>
</evidence>
<comment type="subcellular location">
    <subcellularLocation>
        <location evidence="1">Cell inner membrane</location>
        <topology evidence="1">Single-pass membrane protein</topology>
        <orientation evidence="1">Periplasmic side</orientation>
    </subcellularLocation>
</comment>
<evidence type="ECO:0000256" key="4">
    <source>
        <dbReference type="ARBA" id="ARBA00022475"/>
    </source>
</evidence>